<protein>
    <recommendedName>
        <fullName evidence="3">Tryptophan synthase subunit beta like protein</fullName>
    </recommendedName>
</protein>
<dbReference type="AlphaFoldDB" id="A0A1R1I5C9"/>
<evidence type="ECO:0000313" key="1">
    <source>
        <dbReference type="EMBL" id="OMG53839.1"/>
    </source>
</evidence>
<dbReference type="Proteomes" id="UP000187526">
    <property type="component" value="Unassembled WGS sequence"/>
</dbReference>
<evidence type="ECO:0008006" key="3">
    <source>
        <dbReference type="Google" id="ProtNLM"/>
    </source>
</evidence>
<name>A0A1R1I5C9_9RHOO</name>
<evidence type="ECO:0000313" key="2">
    <source>
        <dbReference type="Proteomes" id="UP000187526"/>
    </source>
</evidence>
<dbReference type="EMBL" id="MTHD01000003">
    <property type="protein sequence ID" value="OMG53839.1"/>
    <property type="molecule type" value="Genomic_DNA"/>
</dbReference>
<reference evidence="1 2" key="1">
    <citation type="submission" date="2016-10" db="EMBL/GenBank/DDBJ databases">
        <title>Alkaliphiles isolated from bioreactors.</title>
        <authorList>
            <person name="Salah Z."/>
            <person name="Rout S.P."/>
            <person name="Humphreys P.N."/>
        </authorList>
    </citation>
    <scope>NUCLEOTIDE SEQUENCE [LARGE SCALE GENOMIC DNA]</scope>
    <source>
        <strain evidence="1 2">ZS02</strain>
    </source>
</reference>
<dbReference type="RefSeq" id="WP_076094948.1">
    <property type="nucleotide sequence ID" value="NZ_MTHD01000003.1"/>
</dbReference>
<dbReference type="OrthoDB" id="8527830at2"/>
<gene>
    <name evidence="1" type="ORF">BJN45_10495</name>
</gene>
<dbReference type="STRING" id="418702.BJN45_10495"/>
<comment type="caution">
    <text evidence="1">The sequence shown here is derived from an EMBL/GenBank/DDBJ whole genome shotgun (WGS) entry which is preliminary data.</text>
</comment>
<keyword evidence="2" id="KW-1185">Reference proteome</keyword>
<accession>A0A1R1I5C9</accession>
<sequence>MLYAERDVAGRICDLHPAPTAGATEELAADNPEVLQYIHDRWRQNELSELDRDFIRVIEDMIELLIAKRLILFTDLPPKVQEKLMRRKEVRQLNTFNGQFGTGGDDIIPL</sequence>
<proteinExistence type="predicted"/>
<organism evidence="1 2">
    <name type="scientific">Azonexus hydrophilus</name>
    <dbReference type="NCBI Taxonomy" id="418702"/>
    <lineage>
        <taxon>Bacteria</taxon>
        <taxon>Pseudomonadati</taxon>
        <taxon>Pseudomonadota</taxon>
        <taxon>Betaproteobacteria</taxon>
        <taxon>Rhodocyclales</taxon>
        <taxon>Azonexaceae</taxon>
        <taxon>Azonexus</taxon>
    </lineage>
</organism>